<dbReference type="RefSeq" id="WP_116906659.1">
    <property type="nucleotide sequence ID" value="NZ_CP142084.2"/>
</dbReference>
<dbReference type="EMBL" id="QUZM01000051">
    <property type="protein sequence ID" value="RFF37178.1"/>
    <property type="molecule type" value="Genomic_DNA"/>
</dbReference>
<proteinExistence type="predicted"/>
<accession>A0A3E1KEZ4</accession>
<gene>
    <name evidence="1" type="ORF">DZD52_18125</name>
</gene>
<evidence type="ECO:0000313" key="2">
    <source>
        <dbReference type="Proteomes" id="UP000259570"/>
    </source>
</evidence>
<name>A0A3E1KEZ4_9XANT</name>
<sequence>MTRNQALIQAIEFDLRDFHQQRMAQRAGLQMGLLREEQCRPVPDLSRIGRIREAIVCMDAIARKTMGSAAAT</sequence>
<reference evidence="1 2" key="1">
    <citation type="submission" date="2018-08" db="EMBL/GenBank/DDBJ databases">
        <title>Genome sequencing of X. nasturtii WHRI 8984.</title>
        <authorList>
            <person name="Studholme D.J."/>
            <person name="Mchugh J."/>
            <person name="Vicente J."/>
        </authorList>
    </citation>
    <scope>NUCLEOTIDE SEQUENCE [LARGE SCALE GENOMIC DNA]</scope>
    <source>
        <strain evidence="1 2">WHRI 8984</strain>
    </source>
</reference>
<organism evidence="1 2">
    <name type="scientific">Xanthomonas nasturtii</name>
    <dbReference type="NCBI Taxonomy" id="1843581"/>
    <lineage>
        <taxon>Bacteria</taxon>
        <taxon>Pseudomonadati</taxon>
        <taxon>Pseudomonadota</taxon>
        <taxon>Gammaproteobacteria</taxon>
        <taxon>Lysobacterales</taxon>
        <taxon>Lysobacteraceae</taxon>
        <taxon>Xanthomonas</taxon>
    </lineage>
</organism>
<dbReference type="Proteomes" id="UP000259570">
    <property type="component" value="Unassembled WGS sequence"/>
</dbReference>
<dbReference type="GeneID" id="97211676"/>
<protein>
    <submittedName>
        <fullName evidence="1">Uncharacterized protein</fullName>
    </submittedName>
</protein>
<comment type="caution">
    <text evidence="1">The sequence shown here is derived from an EMBL/GenBank/DDBJ whole genome shotgun (WGS) entry which is preliminary data.</text>
</comment>
<evidence type="ECO:0000313" key="1">
    <source>
        <dbReference type="EMBL" id="RFF37178.1"/>
    </source>
</evidence>
<dbReference type="AlphaFoldDB" id="A0A3E1KEZ4"/>